<comment type="caution">
    <text evidence="4">The sequence shown here is derived from an EMBL/GenBank/DDBJ whole genome shotgun (WGS) entry which is preliminary data.</text>
</comment>
<keyword evidence="5" id="KW-1185">Reference proteome</keyword>
<evidence type="ECO:0000313" key="4">
    <source>
        <dbReference type="EMBL" id="MDV7217989.1"/>
    </source>
</evidence>
<gene>
    <name evidence="4" type="ORF">R5A26_18740</name>
</gene>
<feature type="compositionally biased region" description="Low complexity" evidence="1">
    <location>
        <begin position="40"/>
        <end position="76"/>
    </location>
</feature>
<evidence type="ECO:0000256" key="2">
    <source>
        <dbReference type="SAM" id="SignalP"/>
    </source>
</evidence>
<evidence type="ECO:0000259" key="3">
    <source>
        <dbReference type="Pfam" id="PF14016"/>
    </source>
</evidence>
<evidence type="ECO:0000256" key="1">
    <source>
        <dbReference type="SAM" id="MobiDB-lite"/>
    </source>
</evidence>
<feature type="signal peptide" evidence="2">
    <location>
        <begin position="1"/>
        <end position="33"/>
    </location>
</feature>
<organism evidence="4 5">
    <name type="scientific">Streptomyces prunicolor</name>
    <dbReference type="NCBI Taxonomy" id="67348"/>
    <lineage>
        <taxon>Bacteria</taxon>
        <taxon>Bacillati</taxon>
        <taxon>Actinomycetota</taxon>
        <taxon>Actinomycetes</taxon>
        <taxon>Kitasatosporales</taxon>
        <taxon>Streptomycetaceae</taxon>
        <taxon>Streptomyces</taxon>
    </lineage>
</organism>
<feature type="chain" id="PRO_5046590191" evidence="2">
    <location>
        <begin position="34"/>
        <end position="222"/>
    </location>
</feature>
<accession>A0ABU4FBM0</accession>
<feature type="region of interest" description="Disordered" evidence="1">
    <location>
        <begin position="29"/>
        <end position="77"/>
    </location>
</feature>
<reference evidence="4 5" key="1">
    <citation type="submission" date="2023-10" db="EMBL/GenBank/DDBJ databases">
        <title>Characterization of rhizosphere-enriched actinobacteria from wheat plants lab-grown on chernevaya soil.</title>
        <authorList>
            <person name="Tikhonova E.N."/>
            <person name="Konopkin A."/>
            <person name="Kravchenko I.K."/>
        </authorList>
    </citation>
    <scope>NUCLEOTIDE SEQUENCE [LARGE SCALE GENOMIC DNA]</scope>
    <source>
        <strain evidence="4 5">RR29</strain>
    </source>
</reference>
<keyword evidence="2" id="KW-0732">Signal</keyword>
<protein>
    <submittedName>
        <fullName evidence="4">DUF4232 domain-containing protein</fullName>
    </submittedName>
</protein>
<dbReference type="EMBL" id="JAWMAJ010000056">
    <property type="protein sequence ID" value="MDV7217989.1"/>
    <property type="molecule type" value="Genomic_DNA"/>
</dbReference>
<feature type="domain" description="DUF4232" evidence="3">
    <location>
        <begin position="79"/>
        <end position="216"/>
    </location>
</feature>
<dbReference type="InterPro" id="IPR025326">
    <property type="entry name" value="DUF4232"/>
</dbReference>
<dbReference type="Proteomes" id="UP001187346">
    <property type="component" value="Unassembled WGS sequence"/>
</dbReference>
<dbReference type="PROSITE" id="PS51257">
    <property type="entry name" value="PROKAR_LIPOPROTEIN"/>
    <property type="match status" value="1"/>
</dbReference>
<dbReference type="Pfam" id="PF14016">
    <property type="entry name" value="DUF4232"/>
    <property type="match status" value="1"/>
</dbReference>
<evidence type="ECO:0000313" key="5">
    <source>
        <dbReference type="Proteomes" id="UP001187346"/>
    </source>
</evidence>
<proteinExistence type="predicted"/>
<dbReference type="RefSeq" id="WP_317772138.1">
    <property type="nucleotide sequence ID" value="NZ_JAWMAJ010000056.1"/>
</dbReference>
<sequence>MQKSSISIRRGAMAVAAVSVAAAMMTGCQPGDAETGSDDVSSTAPTATSSSPASSPVSSPASSTSTGTSGSTGTSVKTCAPNSLKASAYQAADRPTGTGTGAAIVQFTNTTAKPCVLQGHPTVAGAANGSPELNVPLQVTPVGSASPVKLAPGAQAWLKLTFVQVQGEGDGYCESGSAPVVYPTMVIDLPNSGAHQVALDDGQFAECDGTLTATAVTATKPS</sequence>
<name>A0ABU4FBM0_9ACTN</name>